<accession>A0ABR3IQD1</accession>
<keyword evidence="3" id="KW-1185">Reference proteome</keyword>
<feature type="region of interest" description="Disordered" evidence="1">
    <location>
        <begin position="662"/>
        <end position="692"/>
    </location>
</feature>
<feature type="region of interest" description="Disordered" evidence="1">
    <location>
        <begin position="414"/>
        <end position="447"/>
    </location>
</feature>
<feature type="compositionally biased region" description="Basic and acidic residues" evidence="1">
    <location>
        <begin position="414"/>
        <end position="440"/>
    </location>
</feature>
<evidence type="ECO:0000313" key="2">
    <source>
        <dbReference type="EMBL" id="KAL0945499.1"/>
    </source>
</evidence>
<dbReference type="EMBL" id="JASNQZ010000018">
    <property type="protein sequence ID" value="KAL0945499.1"/>
    <property type="molecule type" value="Genomic_DNA"/>
</dbReference>
<sequence>MPTDPSSWSHEELAQYISNTFNDPESGPTTDFINEMKITGLIFMNLTVTELETISPSMVFLNKLLALQGQQPVSQLSMARRSSLRDVFPDMTEFLDTMSRWNEVQADPGLHPSSTLNVSVSPMPDQISFARVMSDADVEARLAAGRKASQEHPSPAPSNEPHSRLETNEFDQESQAGATGISDHNLLQRCAGSFGAFEIGMEHLSPRHRLDGPPSPPISADIVQTLSSGLEGVGTPSLEASNVKEFPGPRSLDLSVSVIGESINMPPLPMDIHRPDAETTNQFISFVRQDALQSCSDIRQTYKNTVSITSPVIAIFATLIRISVFLPRQVSPDERLLSSQGSVPPLEGPNDNQLPKRPTVNDMDGPPRSVYDTCRQLGSDALLDTQHHGALQSPDMSLGDYELELECYDEDVETWKEPPSDDRNDSGADELESSHREDVRSMTTDSDDGFALFDNIVGVEPSGQQNPSSGGGLSRIAEPLAADPMSTTLGSGQVVNAHKSEEASHADVHRIQSGPENCLHLVVMQADANFGFATPGQSIDGPSLRKVHVSPAVLPNSTPNLDALLDFAIPGSSPVLSLPPFPPSLEDELSPLVLTGTFEHEAASVQPTWNPQYVRPTSDRTIWPPESRSDEATLRMSTDRKARSLGGSHLRTYADAAVQTELRSPGDADESGGLSLQIPPAHSSVAESPFEQRSPFDINRPWYAWFTNTSRQRQAYQYPNHSDLAD</sequence>
<feature type="compositionally biased region" description="Basic and acidic residues" evidence="1">
    <location>
        <begin position="627"/>
        <end position="636"/>
    </location>
</feature>
<comment type="caution">
    <text evidence="2">The sequence shown here is derived from an EMBL/GenBank/DDBJ whole genome shotgun (WGS) entry which is preliminary data.</text>
</comment>
<protein>
    <submittedName>
        <fullName evidence="2">Uncharacterized protein</fullName>
    </submittedName>
</protein>
<feature type="region of interest" description="Disordered" evidence="1">
    <location>
        <begin position="616"/>
        <end position="636"/>
    </location>
</feature>
<proteinExistence type="predicted"/>
<evidence type="ECO:0000313" key="3">
    <source>
        <dbReference type="Proteomes" id="UP001556367"/>
    </source>
</evidence>
<organism evidence="2 3">
    <name type="scientific">Hohenbuehelia grisea</name>
    <dbReference type="NCBI Taxonomy" id="104357"/>
    <lineage>
        <taxon>Eukaryota</taxon>
        <taxon>Fungi</taxon>
        <taxon>Dikarya</taxon>
        <taxon>Basidiomycota</taxon>
        <taxon>Agaricomycotina</taxon>
        <taxon>Agaricomycetes</taxon>
        <taxon>Agaricomycetidae</taxon>
        <taxon>Agaricales</taxon>
        <taxon>Pleurotineae</taxon>
        <taxon>Pleurotaceae</taxon>
        <taxon>Hohenbuehelia</taxon>
    </lineage>
</organism>
<reference evidence="3" key="1">
    <citation type="submission" date="2024-06" db="EMBL/GenBank/DDBJ databases">
        <title>Multi-omics analyses provide insights into the biosynthesis of the anticancer antibiotic pleurotin in Hohenbuehelia grisea.</title>
        <authorList>
            <person name="Weaver J.A."/>
            <person name="Alberti F."/>
        </authorList>
    </citation>
    <scope>NUCLEOTIDE SEQUENCE [LARGE SCALE GENOMIC DNA]</scope>
    <source>
        <strain evidence="3">T-177</strain>
    </source>
</reference>
<name>A0ABR3IQD1_9AGAR</name>
<evidence type="ECO:0000256" key="1">
    <source>
        <dbReference type="SAM" id="MobiDB-lite"/>
    </source>
</evidence>
<gene>
    <name evidence="2" type="ORF">HGRIS_000983</name>
</gene>
<feature type="region of interest" description="Disordered" evidence="1">
    <location>
        <begin position="335"/>
        <end position="373"/>
    </location>
</feature>
<feature type="region of interest" description="Disordered" evidence="1">
    <location>
        <begin position="144"/>
        <end position="182"/>
    </location>
</feature>
<dbReference type="Proteomes" id="UP001556367">
    <property type="component" value="Unassembled WGS sequence"/>
</dbReference>